<proteinExistence type="predicted"/>
<accession>A0ABQ0MM43</accession>
<dbReference type="Proteomes" id="UP000194153">
    <property type="component" value="Unassembled WGS sequence"/>
</dbReference>
<comment type="caution">
    <text evidence="1">The sequence shown here is derived from an EMBL/GenBank/DDBJ whole genome shotgun (WGS) entry which is preliminary data.</text>
</comment>
<dbReference type="EMBL" id="BDQG01000001">
    <property type="protein sequence ID" value="GAW68141.1"/>
    <property type="molecule type" value="Genomic_DNA"/>
</dbReference>
<evidence type="ECO:0000313" key="2">
    <source>
        <dbReference type="Proteomes" id="UP000194153"/>
    </source>
</evidence>
<evidence type="ECO:0000313" key="1">
    <source>
        <dbReference type="EMBL" id="GAW68141.1"/>
    </source>
</evidence>
<reference evidence="1 2" key="1">
    <citation type="submission" date="2017-04" db="EMBL/GenBank/DDBJ databases">
        <authorList>
            <consortium name="Geobacter pelophilus Genome Sequencing"/>
            <person name="Aoyagi T."/>
            <person name="Koike H."/>
            <person name="Hori T."/>
        </authorList>
    </citation>
    <scope>NUCLEOTIDE SEQUENCE [LARGE SCALE GENOMIC DNA]</scope>
    <source>
        <strain evidence="1 2">Drf2</strain>
    </source>
</reference>
<sequence>MGNPKEAAMKGYELVKQIREERSHHPERMFIKWWRNEEDFIDFDLVTRFLDTLKESSKIDGFELIDQEEMWRTVQARCEGRVTKEQRDGDWVLRWTPPEGKKLEEMQTDFAYTPESLLKILDQETNYNYVD</sequence>
<protein>
    <submittedName>
        <fullName evidence="1">Uncharacterized protein</fullName>
    </submittedName>
</protein>
<gene>
    <name evidence="1" type="ORF">GPEL0_01r4337</name>
</gene>
<keyword evidence="2" id="KW-1185">Reference proteome</keyword>
<organism evidence="1 2">
    <name type="scientific">Geoanaerobacter pelophilus</name>
    <dbReference type="NCBI Taxonomy" id="60036"/>
    <lineage>
        <taxon>Bacteria</taxon>
        <taxon>Pseudomonadati</taxon>
        <taxon>Thermodesulfobacteriota</taxon>
        <taxon>Desulfuromonadia</taxon>
        <taxon>Geobacterales</taxon>
        <taxon>Geobacteraceae</taxon>
        <taxon>Geoanaerobacter</taxon>
    </lineage>
</organism>
<reference evidence="2" key="2">
    <citation type="submission" date="2017-05" db="EMBL/GenBank/DDBJ databases">
        <title>Draft genome sequence of Geobacter pelophilus, a iron(III)-reducing bacteria.</title>
        <authorList>
            <person name="Aoyagi T."/>
            <person name="Koike H."/>
            <person name="Morita T."/>
            <person name="Sato Y."/>
            <person name="Habe H."/>
            <person name="Hori T."/>
        </authorList>
    </citation>
    <scope>NUCLEOTIDE SEQUENCE [LARGE SCALE GENOMIC DNA]</scope>
    <source>
        <strain evidence="2">Drf2</strain>
    </source>
</reference>
<name>A0ABQ0MM43_9BACT</name>